<name>A0A3A1YCD4_9GAMM</name>
<dbReference type="Proteomes" id="UP000265916">
    <property type="component" value="Unassembled WGS sequence"/>
</dbReference>
<evidence type="ECO:0000313" key="3">
    <source>
        <dbReference type="Proteomes" id="UP000265916"/>
    </source>
</evidence>
<accession>A0A3A1YCD4</accession>
<dbReference type="EMBL" id="NRJG01000155">
    <property type="protein sequence ID" value="RIY35036.1"/>
    <property type="molecule type" value="Genomic_DNA"/>
</dbReference>
<proteinExistence type="predicted"/>
<evidence type="ECO:0000313" key="2">
    <source>
        <dbReference type="EMBL" id="RIY35036.1"/>
    </source>
</evidence>
<sequence>MTEQTPQQVACPELLDLKELATYFAQAKVDDQNLLEQLDKFLVTATKINQGLQEYEENHNKVAVIAGEINQLRQSLRNEEQMRNFFVQQERSRFYNECLKPNLDKLTATLDSSEEKFAHDENLKANFDGIALILKSFEDNLIGLGLHQKPEAPEAEAVENTATEEKAE</sequence>
<evidence type="ECO:0000256" key="1">
    <source>
        <dbReference type="SAM" id="MobiDB-lite"/>
    </source>
</evidence>
<dbReference type="RefSeq" id="WP_119532431.1">
    <property type="nucleotide sequence ID" value="NZ_JBHSSP010000024.1"/>
</dbReference>
<comment type="caution">
    <text evidence="2">The sequence shown here is derived from an EMBL/GenBank/DDBJ whole genome shotgun (WGS) entry which is preliminary data.</text>
</comment>
<dbReference type="OrthoDB" id="5679257at2"/>
<dbReference type="AlphaFoldDB" id="A0A3A1YCD4"/>
<protein>
    <submittedName>
        <fullName evidence="2">Uncharacterized protein</fullName>
    </submittedName>
</protein>
<reference evidence="2 3" key="1">
    <citation type="submission" date="2017-08" db="EMBL/GenBank/DDBJ databases">
        <title>Reclassification of Bisgaard taxon 37 and 44.</title>
        <authorList>
            <person name="Christensen H."/>
        </authorList>
    </citation>
    <scope>NUCLEOTIDE SEQUENCE [LARGE SCALE GENOMIC DNA]</scope>
    <source>
        <strain evidence="2 3">111</strain>
    </source>
</reference>
<feature type="region of interest" description="Disordered" evidence="1">
    <location>
        <begin position="148"/>
        <end position="168"/>
    </location>
</feature>
<organism evidence="2 3">
    <name type="scientific">Psittacicella hinzii</name>
    <dbReference type="NCBI Taxonomy" id="2028575"/>
    <lineage>
        <taxon>Bacteria</taxon>
        <taxon>Pseudomonadati</taxon>
        <taxon>Pseudomonadota</taxon>
        <taxon>Gammaproteobacteria</taxon>
        <taxon>Pasteurellales</taxon>
        <taxon>Psittacicellaceae</taxon>
        <taxon>Psittacicella</taxon>
    </lineage>
</organism>
<gene>
    <name evidence="2" type="ORF">CKF58_07195</name>
</gene>
<keyword evidence="3" id="KW-1185">Reference proteome</keyword>